<sequence length="811" mass="93248">MIAPETEKALIKNLNEEALKMPSQNIYIQTDKDIYELGEDVWFKSYVIDAQTKKLDDSAYVLFVQLLDNTSKEVLVEERFEIQNGIATGHIFIPEEWEEGSYTLMGHTKFSLLNNNAEITSFKALKFKKSIVPKIISHLDFDKNDYQAQDTIRFKLEVYSPRGEPLENARVKISGMQGDRKDKVWRENTDDKGLISLEIVPTSKRLYSSLDVIVNHNDFEERFSYIIPRESNRTLQLGFFPEGGHLVGDMENNLAFKAVDEAGLPIAVQGAIYEGAKSILEFNSEHNGMGVVRFKPRPGMNYTARLNTPGSDSIYVLPDIESKGMVLRAKEIRDNKAHFTLEKSKDFQIRDIYVRAQSRGVVHWLAKGKFDKLKLNFTIPMDRLPQGIAEITVFDGSNNPIVERLIFAHYAQNLNIELANKELAPFRRREKINLKFKVGSYKNEVARPNLGVRIYSERYSDSIHKENIITHQFLKTDIKGKIHHPTYYFKEQDLLRERHLDLLLMTQGWRSYRWNKLNLSKIKKLDVVGSLQEDLYGSFYLPSKEGLLDPGGRTVIQVASTYGIIPITTNIRGAFTLSKGVLKQHQGQTFLVKPSKKGVLKFQNSFDFINKVRAESLFKYTAAKRFLSNQKVKFLDNSFGFDRVNALQEVVLTGYKTKKRNTGNPYNAEFEFKTTDYVCLYQILNCVNHSSGSKPLIGNIYRTNSGQTVTYRAPFPEEIDDSKPSEEFVALRGFYPNKLFYMPNYDEPDEFYVPDYRKTLLWAPLVIPDEEGWVELDFYTSDVLSTYNLEIEGIDENGEMGVFTSKIKVQD</sequence>
<dbReference type="Gene3D" id="2.60.40.1930">
    <property type="match status" value="1"/>
</dbReference>
<evidence type="ECO:0000313" key="1">
    <source>
        <dbReference type="EMBL" id="RMB63378.1"/>
    </source>
</evidence>
<evidence type="ECO:0000313" key="2">
    <source>
        <dbReference type="Proteomes" id="UP000281985"/>
    </source>
</evidence>
<organism evidence="1 2">
    <name type="scientific">Dokdonia sinensis</name>
    <dbReference type="NCBI Taxonomy" id="2479847"/>
    <lineage>
        <taxon>Bacteria</taxon>
        <taxon>Pseudomonadati</taxon>
        <taxon>Bacteroidota</taxon>
        <taxon>Flavobacteriia</taxon>
        <taxon>Flavobacteriales</taxon>
        <taxon>Flavobacteriaceae</taxon>
        <taxon>Dokdonia</taxon>
    </lineage>
</organism>
<gene>
    <name evidence="1" type="ORF">EAX61_03020</name>
</gene>
<comment type="caution">
    <text evidence="1">The sequence shown here is derived from an EMBL/GenBank/DDBJ whole genome shotgun (WGS) entry which is preliminary data.</text>
</comment>
<dbReference type="Proteomes" id="UP000281985">
    <property type="component" value="Unassembled WGS sequence"/>
</dbReference>
<reference evidence="1 2" key="1">
    <citation type="submission" date="2018-10" db="EMBL/GenBank/DDBJ databases">
        <title>Dokdonia luteus sp. nov., isolated from sea water.</title>
        <authorList>
            <person name="Zhou L.Y."/>
            <person name="Du Z.J."/>
        </authorList>
    </citation>
    <scope>NUCLEOTIDE SEQUENCE [LARGE SCALE GENOMIC DNA]</scope>
    <source>
        <strain evidence="1 2">SH27</strain>
    </source>
</reference>
<evidence type="ECO:0008006" key="3">
    <source>
        <dbReference type="Google" id="ProtNLM"/>
    </source>
</evidence>
<proteinExistence type="predicted"/>
<dbReference type="EMBL" id="REFV01000002">
    <property type="protein sequence ID" value="RMB63378.1"/>
    <property type="molecule type" value="Genomic_DNA"/>
</dbReference>
<keyword evidence="2" id="KW-1185">Reference proteome</keyword>
<accession>A0A3M0GGG6</accession>
<protein>
    <recommendedName>
        <fullName evidence="3">Macroglobulin domain-containing protein</fullName>
    </recommendedName>
</protein>
<dbReference type="AlphaFoldDB" id="A0A3M0GGG6"/>
<name>A0A3M0GGG6_9FLAO</name>